<dbReference type="Pfam" id="PF13516">
    <property type="entry name" value="LRR_6"/>
    <property type="match status" value="1"/>
</dbReference>
<dbReference type="AlphaFoldDB" id="A0A267GXN6"/>
<feature type="non-terminal residue" evidence="3">
    <location>
        <position position="1"/>
    </location>
</feature>
<dbReference type="InterPro" id="IPR036047">
    <property type="entry name" value="F-box-like_dom_sf"/>
</dbReference>
<dbReference type="EMBL" id="NIVC01000124">
    <property type="protein sequence ID" value="PAA90194.1"/>
    <property type="molecule type" value="Genomic_DNA"/>
</dbReference>
<name>A0A267GXN6_9PLAT</name>
<dbReference type="Pfam" id="PF12937">
    <property type="entry name" value="F-box-like"/>
    <property type="match status" value="1"/>
</dbReference>
<evidence type="ECO:0000313" key="3">
    <source>
        <dbReference type="EMBL" id="PAA90194.1"/>
    </source>
</evidence>
<reference evidence="3 4" key="1">
    <citation type="submission" date="2017-06" db="EMBL/GenBank/DDBJ databases">
        <title>A platform for efficient transgenesis in Macrostomum lignano, a flatworm model organism for stem cell research.</title>
        <authorList>
            <person name="Berezikov E."/>
        </authorList>
    </citation>
    <scope>NUCLEOTIDE SEQUENCE [LARGE SCALE GENOMIC DNA]</scope>
    <source>
        <strain evidence="3">DV1</strain>
        <tissue evidence="3">Whole organism</tissue>
    </source>
</reference>
<proteinExistence type="predicted"/>
<gene>
    <name evidence="3" type="ORF">BOX15_Mlig032226g1</name>
</gene>
<dbReference type="SUPFAM" id="SSF81383">
    <property type="entry name" value="F-box domain"/>
    <property type="match status" value="1"/>
</dbReference>
<protein>
    <recommendedName>
        <fullName evidence="2">F-box domain-containing protein</fullName>
    </recommendedName>
</protein>
<dbReference type="PANTHER" id="PTHR13318">
    <property type="entry name" value="PARTNER OF PAIRED, ISOFORM B-RELATED"/>
    <property type="match status" value="1"/>
</dbReference>
<dbReference type="SUPFAM" id="SSF52047">
    <property type="entry name" value="RNI-like"/>
    <property type="match status" value="2"/>
</dbReference>
<dbReference type="Gene3D" id="1.20.1280.50">
    <property type="match status" value="1"/>
</dbReference>
<dbReference type="SMART" id="SM00256">
    <property type="entry name" value="FBOX"/>
    <property type="match status" value="1"/>
</dbReference>
<evidence type="ECO:0000256" key="1">
    <source>
        <dbReference type="ARBA" id="ARBA00022786"/>
    </source>
</evidence>
<dbReference type="InterPro" id="IPR032675">
    <property type="entry name" value="LRR_dom_sf"/>
</dbReference>
<dbReference type="OrthoDB" id="550575at2759"/>
<feature type="domain" description="F-box" evidence="2">
    <location>
        <begin position="21"/>
        <end position="68"/>
    </location>
</feature>
<dbReference type="InterPro" id="IPR001810">
    <property type="entry name" value="F-box_dom"/>
</dbReference>
<evidence type="ECO:0000313" key="4">
    <source>
        <dbReference type="Proteomes" id="UP000215902"/>
    </source>
</evidence>
<keyword evidence="4" id="KW-1185">Reference proteome</keyword>
<sequence>ISCNKNCNTMLRPGNKKKRRILMLDQLPSVILARVFSYLNQQTLLECMLVCKSWHKLILSEPQCWRSLRICTSDLTDALVGQLCTGVCPGLVRLEIYSADWPEPPQQPGLDRNARKALVRRLFKSSESLKSFSLRLCCCRHSNAIKTSRSGSVSGGGTSVDWLSPDTILSQLARKGGRASTLYSLTLRAERLTDSGVKKLTGGAGCAQLRRLHLTACHRLTDSALAGLTASAPLLHCLHIVDCPLISERGLQRLSSGRGKDGGNAACCLRELTFAGQHRLADQAKAARVIGDIGSCLERLSLDSCSPHCTLSCDQSMLGGFQCLTQLRLTALCFIGDPGLAVLAKCCPGLRILELLCGPTNHCITDLGAAVLASVAVSHRTAAAASAAVSPPAAESTGLQELTLPCNLLTPKGYHSLGSLGPGLAKLCLRYCSAGADRGMATMPLSLTGLRHLEATASARCGGEEAALFAGLEMTRLVECCASNLRILRVVSNCDQHGAGGGGGNGSVGLGPAALAKAAARLSLAELRELTLCPCDSLTETCVAQLLRACPQLRHVSLGPDIKVSQVSIRLMIRDTNLSIVRPLIGWYLRSDTICYRDLLHLELIQAIRPERFCFITDNLLTFIGQRCPSLRLLRLEPCTLVTDQGIRMLAPCRRLQRLHLSGCEQLTDEALRAIEESPGSRNLKVLVLEGCSRIENSRKAAERLQKSLVRLDQCLLRQDSGTGDCAQCCLL</sequence>
<dbReference type="InterPro" id="IPR006553">
    <property type="entry name" value="Leu-rich_rpt_Cys-con_subtyp"/>
</dbReference>
<dbReference type="PROSITE" id="PS50181">
    <property type="entry name" value="FBOX"/>
    <property type="match status" value="1"/>
</dbReference>
<accession>A0A267GXN6</accession>
<dbReference type="Gene3D" id="3.80.10.10">
    <property type="entry name" value="Ribonuclease Inhibitor"/>
    <property type="match status" value="3"/>
</dbReference>
<organism evidence="3 4">
    <name type="scientific">Macrostomum lignano</name>
    <dbReference type="NCBI Taxonomy" id="282301"/>
    <lineage>
        <taxon>Eukaryota</taxon>
        <taxon>Metazoa</taxon>
        <taxon>Spiralia</taxon>
        <taxon>Lophotrochozoa</taxon>
        <taxon>Platyhelminthes</taxon>
        <taxon>Rhabditophora</taxon>
        <taxon>Macrostomorpha</taxon>
        <taxon>Macrostomida</taxon>
        <taxon>Macrostomidae</taxon>
        <taxon>Macrostomum</taxon>
    </lineage>
</organism>
<dbReference type="InterPro" id="IPR001611">
    <property type="entry name" value="Leu-rich_rpt"/>
</dbReference>
<comment type="caution">
    <text evidence="3">The sequence shown here is derived from an EMBL/GenBank/DDBJ whole genome shotgun (WGS) entry which is preliminary data.</text>
</comment>
<dbReference type="STRING" id="282301.A0A267GXN6"/>
<dbReference type="SMART" id="SM00367">
    <property type="entry name" value="LRR_CC"/>
    <property type="match status" value="6"/>
</dbReference>
<dbReference type="GO" id="GO:0031146">
    <property type="term" value="P:SCF-dependent proteasomal ubiquitin-dependent protein catabolic process"/>
    <property type="evidence" value="ECO:0007669"/>
    <property type="project" value="TreeGrafter"/>
</dbReference>
<dbReference type="Proteomes" id="UP000215902">
    <property type="component" value="Unassembled WGS sequence"/>
</dbReference>
<evidence type="ECO:0000259" key="2">
    <source>
        <dbReference type="PROSITE" id="PS50181"/>
    </source>
</evidence>
<keyword evidence="1" id="KW-0833">Ubl conjugation pathway</keyword>
<dbReference type="GO" id="GO:0019005">
    <property type="term" value="C:SCF ubiquitin ligase complex"/>
    <property type="evidence" value="ECO:0007669"/>
    <property type="project" value="TreeGrafter"/>
</dbReference>